<feature type="region of interest" description="Disordered" evidence="4">
    <location>
        <begin position="1"/>
        <end position="30"/>
    </location>
</feature>
<feature type="region of interest" description="Disordered" evidence="4">
    <location>
        <begin position="159"/>
        <end position="178"/>
    </location>
</feature>
<keyword evidence="7" id="KW-1185">Reference proteome</keyword>
<dbReference type="KEGG" id="mbe:MBM_07574"/>
<dbReference type="HOGENOM" id="CLU_025810_8_1_1"/>
<proteinExistence type="predicted"/>
<feature type="domain" description="CMP/dCMP-type deaminase" evidence="5">
    <location>
        <begin position="32"/>
        <end position="154"/>
    </location>
</feature>
<sequence>MEETYPSFVSPSPSHQTLRPPSASKMPEDEVQTHLTFMREALAMAELALQTSETPVGCVFVYNGRIIGRGMNATNRTYNGTRHAEFIAINDILMAPHPSEKGRKIYGPEILRECNLYVTIEPCIMCASLLRQFGVRRVFFGGSNEKFGGTGGVLNIQRENGREVEEGDEEEVGEEERRQREWRREGDYEVYGGWLREEAIVMLRRFYVQENERAPEPRGKKERVLKLEVEPIGGSTACG</sequence>
<dbReference type="AlphaFoldDB" id="K1XPB3"/>
<dbReference type="GO" id="GO:0052717">
    <property type="term" value="F:tRNA-specific adenosine-34 deaminase activity"/>
    <property type="evidence" value="ECO:0007669"/>
    <property type="project" value="TreeGrafter"/>
</dbReference>
<keyword evidence="1" id="KW-0479">Metal-binding</keyword>
<reference evidence="6 7" key="1">
    <citation type="journal article" date="2012" name="BMC Genomics">
        <title>Sequencing the genome of Marssonina brunnea reveals fungus-poplar co-evolution.</title>
        <authorList>
            <person name="Zhu S."/>
            <person name="Cao Y.-Z."/>
            <person name="Jiang C."/>
            <person name="Tan B.-Y."/>
            <person name="Wang Z."/>
            <person name="Feng S."/>
            <person name="Zhang L."/>
            <person name="Su X.-H."/>
            <person name="Brejova B."/>
            <person name="Vinar T."/>
            <person name="Xu M."/>
            <person name="Wang M.-X."/>
            <person name="Zhang S.-G."/>
            <person name="Huang M.-R."/>
            <person name="Wu R."/>
            <person name="Zhou Y."/>
        </authorList>
    </citation>
    <scope>NUCLEOTIDE SEQUENCE [LARGE SCALE GENOMIC DNA]</scope>
    <source>
        <strain evidence="6 7">MB_m1</strain>
    </source>
</reference>
<dbReference type="PANTHER" id="PTHR11079:SF149">
    <property type="entry name" value="TRNA-SPECIFIC ADENOSINE DEAMINASE 2"/>
    <property type="match status" value="1"/>
</dbReference>
<feature type="compositionally biased region" description="Polar residues" evidence="4">
    <location>
        <begin position="7"/>
        <end position="19"/>
    </location>
</feature>
<dbReference type="EMBL" id="JH921446">
    <property type="protein sequence ID" value="EKD14344.1"/>
    <property type="molecule type" value="Genomic_DNA"/>
</dbReference>
<dbReference type="PANTHER" id="PTHR11079">
    <property type="entry name" value="CYTOSINE DEAMINASE FAMILY MEMBER"/>
    <property type="match status" value="1"/>
</dbReference>
<dbReference type="SMR" id="K1XPB3"/>
<dbReference type="GO" id="GO:0005634">
    <property type="term" value="C:nucleus"/>
    <property type="evidence" value="ECO:0007669"/>
    <property type="project" value="TreeGrafter"/>
</dbReference>
<dbReference type="CDD" id="cd01285">
    <property type="entry name" value="nucleoside_deaminase"/>
    <property type="match status" value="1"/>
</dbReference>
<evidence type="ECO:0000256" key="2">
    <source>
        <dbReference type="ARBA" id="ARBA00022801"/>
    </source>
</evidence>
<name>K1XPB3_MARBU</name>
<organism evidence="6 7">
    <name type="scientific">Marssonina brunnea f. sp. multigermtubi (strain MB_m1)</name>
    <name type="common">Marssonina leaf spot fungus</name>
    <dbReference type="NCBI Taxonomy" id="1072389"/>
    <lineage>
        <taxon>Eukaryota</taxon>
        <taxon>Fungi</taxon>
        <taxon>Dikarya</taxon>
        <taxon>Ascomycota</taxon>
        <taxon>Pezizomycotina</taxon>
        <taxon>Leotiomycetes</taxon>
        <taxon>Helotiales</taxon>
        <taxon>Drepanopezizaceae</taxon>
        <taxon>Drepanopeziza</taxon>
    </lineage>
</organism>
<evidence type="ECO:0000256" key="1">
    <source>
        <dbReference type="ARBA" id="ARBA00022723"/>
    </source>
</evidence>
<dbReference type="GO" id="GO:0002100">
    <property type="term" value="P:tRNA wobble adenosine to inosine editing"/>
    <property type="evidence" value="ECO:0007669"/>
    <property type="project" value="TreeGrafter"/>
</dbReference>
<dbReference type="Pfam" id="PF00383">
    <property type="entry name" value="dCMP_cyt_deam_1"/>
    <property type="match status" value="1"/>
</dbReference>
<evidence type="ECO:0000256" key="4">
    <source>
        <dbReference type="SAM" id="MobiDB-lite"/>
    </source>
</evidence>
<dbReference type="PROSITE" id="PS51747">
    <property type="entry name" value="CYT_DCMP_DEAMINASES_2"/>
    <property type="match status" value="1"/>
</dbReference>
<keyword evidence="3" id="KW-0862">Zinc</keyword>
<dbReference type="SUPFAM" id="SSF53927">
    <property type="entry name" value="Cytidine deaminase-like"/>
    <property type="match status" value="1"/>
</dbReference>
<dbReference type="STRING" id="1072389.K1XPB3"/>
<evidence type="ECO:0000259" key="5">
    <source>
        <dbReference type="PROSITE" id="PS51747"/>
    </source>
</evidence>
<dbReference type="GeneID" id="18763509"/>
<dbReference type="InParanoid" id="K1XPB3"/>
<dbReference type="PROSITE" id="PS00903">
    <property type="entry name" value="CYT_DCMP_DEAMINASES_1"/>
    <property type="match status" value="1"/>
</dbReference>
<dbReference type="Proteomes" id="UP000006753">
    <property type="component" value="Unassembled WGS sequence"/>
</dbReference>
<dbReference type="GO" id="GO:0005737">
    <property type="term" value="C:cytoplasm"/>
    <property type="evidence" value="ECO:0007669"/>
    <property type="project" value="TreeGrafter"/>
</dbReference>
<gene>
    <name evidence="6" type="ORF">MBM_07574</name>
</gene>
<dbReference type="InterPro" id="IPR002125">
    <property type="entry name" value="CMP_dCMP_dom"/>
</dbReference>
<dbReference type="FunCoup" id="K1XPB3">
    <property type="interactions" value="504"/>
</dbReference>
<evidence type="ECO:0000313" key="6">
    <source>
        <dbReference type="EMBL" id="EKD14344.1"/>
    </source>
</evidence>
<dbReference type="Gene3D" id="3.40.140.10">
    <property type="entry name" value="Cytidine Deaminase, domain 2"/>
    <property type="match status" value="1"/>
</dbReference>
<dbReference type="OMA" id="PCQMCAG"/>
<keyword evidence="2" id="KW-0378">Hydrolase</keyword>
<feature type="compositionally biased region" description="Acidic residues" evidence="4">
    <location>
        <begin position="165"/>
        <end position="174"/>
    </location>
</feature>
<evidence type="ECO:0000256" key="3">
    <source>
        <dbReference type="ARBA" id="ARBA00022833"/>
    </source>
</evidence>
<dbReference type="OrthoDB" id="1701769at2759"/>
<protein>
    <submittedName>
        <fullName evidence="6">tRNA-specific adenosine deaminase subunit TAD2</fullName>
    </submittedName>
</protein>
<dbReference type="GO" id="GO:0008270">
    <property type="term" value="F:zinc ion binding"/>
    <property type="evidence" value="ECO:0007669"/>
    <property type="project" value="InterPro"/>
</dbReference>
<dbReference type="InterPro" id="IPR016192">
    <property type="entry name" value="APOBEC/CMP_deaminase_Zn-bd"/>
</dbReference>
<dbReference type="eggNOG" id="KOG1018">
    <property type="taxonomic scope" value="Eukaryota"/>
</dbReference>
<dbReference type="InterPro" id="IPR016193">
    <property type="entry name" value="Cytidine_deaminase-like"/>
</dbReference>
<accession>K1XPB3</accession>
<evidence type="ECO:0000313" key="7">
    <source>
        <dbReference type="Proteomes" id="UP000006753"/>
    </source>
</evidence>